<dbReference type="PANTHER" id="PTHR11567">
    <property type="entry name" value="ACID PHOSPHATASE-RELATED"/>
    <property type="match status" value="1"/>
</dbReference>
<evidence type="ECO:0000256" key="1">
    <source>
        <dbReference type="ARBA" id="ARBA00000032"/>
    </source>
</evidence>
<dbReference type="GO" id="GO:0003993">
    <property type="term" value="F:acid phosphatase activity"/>
    <property type="evidence" value="ECO:0007669"/>
    <property type="project" value="UniProtKB-EC"/>
</dbReference>
<dbReference type="InterPro" id="IPR050645">
    <property type="entry name" value="Histidine_acid_phosphatase"/>
</dbReference>
<evidence type="ECO:0000256" key="3">
    <source>
        <dbReference type="ARBA" id="ARBA00012646"/>
    </source>
</evidence>
<reference evidence="9" key="1">
    <citation type="submission" date="2020-11" db="EMBL/GenBank/DDBJ databases">
        <authorList>
            <person name="Tran Van P."/>
        </authorList>
    </citation>
    <scope>NUCLEOTIDE SEQUENCE</scope>
</reference>
<feature type="signal peptide" evidence="8">
    <location>
        <begin position="1"/>
        <end position="22"/>
    </location>
</feature>
<dbReference type="InterPro" id="IPR029033">
    <property type="entry name" value="His_PPase_superfam"/>
</dbReference>
<keyword evidence="7" id="KW-0325">Glycoprotein</keyword>
<comment type="catalytic activity">
    <reaction evidence="1">
        <text>a phosphate monoester + H2O = an alcohol + phosphate</text>
        <dbReference type="Rhea" id="RHEA:15017"/>
        <dbReference type="ChEBI" id="CHEBI:15377"/>
        <dbReference type="ChEBI" id="CHEBI:30879"/>
        <dbReference type="ChEBI" id="CHEBI:43474"/>
        <dbReference type="ChEBI" id="CHEBI:67140"/>
        <dbReference type="EC" id="3.1.3.2"/>
    </reaction>
</comment>
<evidence type="ECO:0000256" key="5">
    <source>
        <dbReference type="ARBA" id="ARBA00022801"/>
    </source>
</evidence>
<sequence length="552" mass="62099">MQTEFVLSVIIALCVFLPRVMGQCDQGLDCGEQQETVVMTSVVYRHGARTSVVRAYPTDPNRNNSLWELGLGQLTPLRALSHEAGTGRNHPPVFVVWHGTAPSDATGRNTSYKTMGPFGGFPTQLTRAVSSRTQTQFRLADTDVVLKFTLVTNYNLDTGIDDFECHCFTIKVVVSSPIELGEEMHFELGSWLRRRYSNLLPATYNLRDIYVLSTDLDRTLMSAESNLAGLYPATDPTSPLRAQPVPIRSRPGRDDDLIGGGKPCPRLYQLMRLVLSSPGGDCIRKNFDTDFQYIRLHTGVNKVGIIEACLLLDVLTIEQVHNMTLPEWTEGLDRMRLESLMNFVVGVLPSATREIQRLNSGNLIGELINHMVQKRNNSLSPNREMFMYSAHDITLSGIQMALGVYEAYPIPFAAAVLIELLVDQQQKYYVKVFYRNSTEHEPYLLTLPKCSSSCPLDTFIQLTRDLIPQDWKKECELRSTQKELRLRMPNIGNMVEWLDCFQKYGNIDNENQYSISLPMCKLESSAWHFHIPPPDGKPGSVDLAEGGQVNIG</sequence>
<organism evidence="9">
    <name type="scientific">Timema californicum</name>
    <name type="common">California timema</name>
    <name type="synonym">Walking stick</name>
    <dbReference type="NCBI Taxonomy" id="61474"/>
    <lineage>
        <taxon>Eukaryota</taxon>
        <taxon>Metazoa</taxon>
        <taxon>Ecdysozoa</taxon>
        <taxon>Arthropoda</taxon>
        <taxon>Hexapoda</taxon>
        <taxon>Insecta</taxon>
        <taxon>Pterygota</taxon>
        <taxon>Neoptera</taxon>
        <taxon>Polyneoptera</taxon>
        <taxon>Phasmatodea</taxon>
        <taxon>Timematodea</taxon>
        <taxon>Timematoidea</taxon>
        <taxon>Timematidae</taxon>
        <taxon>Timema</taxon>
    </lineage>
</organism>
<gene>
    <name evidence="9" type="ORF">TCMB3V08_LOCUS4988</name>
</gene>
<dbReference type="EC" id="3.1.3.2" evidence="3"/>
<name>A0A7R9J4A2_TIMCA</name>
<feature type="chain" id="PRO_5030671820" description="acid phosphatase" evidence="8">
    <location>
        <begin position="23"/>
        <end position="552"/>
    </location>
</feature>
<dbReference type="SUPFAM" id="SSF53254">
    <property type="entry name" value="Phosphoglycerate mutase-like"/>
    <property type="match status" value="2"/>
</dbReference>
<dbReference type="AlphaFoldDB" id="A0A7R9J4A2"/>
<evidence type="ECO:0000256" key="2">
    <source>
        <dbReference type="ARBA" id="ARBA00005375"/>
    </source>
</evidence>
<evidence type="ECO:0000256" key="6">
    <source>
        <dbReference type="ARBA" id="ARBA00023157"/>
    </source>
</evidence>
<dbReference type="CDD" id="cd07061">
    <property type="entry name" value="HP_HAP_like"/>
    <property type="match status" value="1"/>
</dbReference>
<dbReference type="Gene3D" id="3.40.50.1240">
    <property type="entry name" value="Phosphoglycerate mutase-like"/>
    <property type="match status" value="1"/>
</dbReference>
<proteinExistence type="inferred from homology"/>
<comment type="similarity">
    <text evidence="2">Belongs to the histidine acid phosphatase family.</text>
</comment>
<dbReference type="Pfam" id="PF00328">
    <property type="entry name" value="His_Phos_2"/>
    <property type="match status" value="2"/>
</dbReference>
<dbReference type="EMBL" id="OE180960">
    <property type="protein sequence ID" value="CAD7572335.1"/>
    <property type="molecule type" value="Genomic_DNA"/>
</dbReference>
<evidence type="ECO:0000256" key="8">
    <source>
        <dbReference type="SAM" id="SignalP"/>
    </source>
</evidence>
<accession>A0A7R9J4A2</accession>
<keyword evidence="5" id="KW-0378">Hydrolase</keyword>
<keyword evidence="6" id="KW-1015">Disulfide bond</keyword>
<dbReference type="InterPro" id="IPR000560">
    <property type="entry name" value="His_Pase_clade-2"/>
</dbReference>
<keyword evidence="4 8" id="KW-0732">Signal</keyword>
<dbReference type="PANTHER" id="PTHR11567:SF211">
    <property type="entry name" value="PROSTATIC ACID PHOSPHATASE"/>
    <property type="match status" value="1"/>
</dbReference>
<evidence type="ECO:0000313" key="9">
    <source>
        <dbReference type="EMBL" id="CAD7572335.1"/>
    </source>
</evidence>
<protein>
    <recommendedName>
        <fullName evidence="3">acid phosphatase</fullName>
        <ecNumber evidence="3">3.1.3.2</ecNumber>
    </recommendedName>
</protein>
<evidence type="ECO:0000256" key="7">
    <source>
        <dbReference type="ARBA" id="ARBA00023180"/>
    </source>
</evidence>
<evidence type="ECO:0000256" key="4">
    <source>
        <dbReference type="ARBA" id="ARBA00022729"/>
    </source>
</evidence>